<evidence type="ECO:0000313" key="2">
    <source>
        <dbReference type="EMBL" id="GMN28415.1"/>
    </source>
</evidence>
<proteinExistence type="predicted"/>
<organism evidence="2 3">
    <name type="scientific">Ficus carica</name>
    <name type="common">Common fig</name>
    <dbReference type="NCBI Taxonomy" id="3494"/>
    <lineage>
        <taxon>Eukaryota</taxon>
        <taxon>Viridiplantae</taxon>
        <taxon>Streptophyta</taxon>
        <taxon>Embryophyta</taxon>
        <taxon>Tracheophyta</taxon>
        <taxon>Spermatophyta</taxon>
        <taxon>Magnoliopsida</taxon>
        <taxon>eudicotyledons</taxon>
        <taxon>Gunneridae</taxon>
        <taxon>Pentapetalae</taxon>
        <taxon>rosids</taxon>
        <taxon>fabids</taxon>
        <taxon>Rosales</taxon>
        <taxon>Moraceae</taxon>
        <taxon>Ficeae</taxon>
        <taxon>Ficus</taxon>
    </lineage>
</organism>
<accession>A0AA87Z9R5</accession>
<dbReference type="PANTHER" id="PTHR32303">
    <property type="entry name" value="QUINOPROTEIN ALCOHOL DEHYDROGENASE (CYTOCHROME C)"/>
    <property type="match status" value="1"/>
</dbReference>
<feature type="compositionally biased region" description="Polar residues" evidence="1">
    <location>
        <begin position="52"/>
        <end position="69"/>
    </location>
</feature>
<protein>
    <submittedName>
        <fullName evidence="2">Uncharacterized protein</fullName>
    </submittedName>
</protein>
<gene>
    <name evidence="2" type="ORF">TIFTF001_047884</name>
</gene>
<reference evidence="2" key="1">
    <citation type="submission" date="2023-07" db="EMBL/GenBank/DDBJ databases">
        <title>draft genome sequence of fig (Ficus carica).</title>
        <authorList>
            <person name="Takahashi T."/>
            <person name="Nishimura K."/>
        </authorList>
    </citation>
    <scope>NUCLEOTIDE SEQUENCE</scope>
</reference>
<name>A0AA87Z9R5_FICCA</name>
<evidence type="ECO:0000313" key="3">
    <source>
        <dbReference type="Proteomes" id="UP001187192"/>
    </source>
</evidence>
<sequence length="110" mass="12227">MQMTPQMALPQISVLNIMSYSNQDSKIGGQAWRCWRRRILGSRHRRKESLHQHSQFRNKNFTLKPSAKNTTAGGWVAMDARSGRILWSTADPSNATASGPVSVANGVLFA</sequence>
<feature type="region of interest" description="Disordered" evidence="1">
    <location>
        <begin position="46"/>
        <end position="69"/>
    </location>
</feature>
<dbReference type="Proteomes" id="UP001187192">
    <property type="component" value="Unassembled WGS sequence"/>
</dbReference>
<keyword evidence="3" id="KW-1185">Reference proteome</keyword>
<comment type="caution">
    <text evidence="2">The sequence shown here is derived from an EMBL/GenBank/DDBJ whole genome shotgun (WGS) entry which is preliminary data.</text>
</comment>
<dbReference type="AlphaFoldDB" id="A0AA87Z9R5"/>
<dbReference type="PANTHER" id="PTHR32303:SF10">
    <property type="entry name" value="OUTER MEMBRANE PROTEIN ASSEMBLY FACTOR BAMB"/>
    <property type="match status" value="1"/>
</dbReference>
<dbReference type="EMBL" id="BTGU01005700">
    <property type="protein sequence ID" value="GMN28415.1"/>
    <property type="molecule type" value="Genomic_DNA"/>
</dbReference>
<evidence type="ECO:0000256" key="1">
    <source>
        <dbReference type="SAM" id="MobiDB-lite"/>
    </source>
</evidence>